<evidence type="ECO:0000256" key="1">
    <source>
        <dbReference type="SAM" id="Phobius"/>
    </source>
</evidence>
<gene>
    <name evidence="2" type="ORF">PACILC2_33320</name>
</gene>
<dbReference type="RefSeq" id="WP_213529312.1">
    <property type="nucleotide sequence ID" value="NZ_BOVJ01000106.1"/>
</dbReference>
<dbReference type="InterPro" id="IPR004761">
    <property type="entry name" value="Spore_GerAB"/>
</dbReference>
<feature type="transmembrane region" description="Helical" evidence="1">
    <location>
        <begin position="145"/>
        <end position="164"/>
    </location>
</feature>
<feature type="transmembrane region" description="Helical" evidence="1">
    <location>
        <begin position="6"/>
        <end position="23"/>
    </location>
</feature>
<evidence type="ECO:0000313" key="2">
    <source>
        <dbReference type="EMBL" id="GIQ64764.1"/>
    </source>
</evidence>
<name>A0ABQ4N943_9BACL</name>
<comment type="caution">
    <text evidence="2">The sequence shown here is derived from an EMBL/GenBank/DDBJ whole genome shotgun (WGS) entry which is preliminary data.</text>
</comment>
<accession>A0ABQ4N943</accession>
<reference evidence="2 3" key="1">
    <citation type="submission" date="2021-04" db="EMBL/GenBank/DDBJ databases">
        <title>Draft genome sequence of Paenibacillus cisolokensis, LC2-13A.</title>
        <authorList>
            <person name="Uke A."/>
            <person name="Chhe C."/>
            <person name="Baramee S."/>
            <person name="Kosugi A."/>
        </authorList>
    </citation>
    <scope>NUCLEOTIDE SEQUENCE [LARGE SCALE GENOMIC DNA]</scope>
    <source>
        <strain evidence="2 3">LC2-13A</strain>
    </source>
</reference>
<proteinExistence type="predicted"/>
<keyword evidence="1" id="KW-1133">Transmembrane helix</keyword>
<feature type="transmembrane region" description="Helical" evidence="1">
    <location>
        <begin position="107"/>
        <end position="125"/>
    </location>
</feature>
<feature type="transmembrane region" description="Helical" evidence="1">
    <location>
        <begin position="44"/>
        <end position="67"/>
    </location>
</feature>
<feature type="transmembrane region" description="Helical" evidence="1">
    <location>
        <begin position="73"/>
        <end position="95"/>
    </location>
</feature>
<sequence length="185" mass="21458">MIWLILLAAACSHFNIWLLGNWFRQEGLPEGYLGTFRLFGRKALWLLSLIGLPVLLIKCALMMLGYVEIVHYILFPSLTPKLFVVLLLFACLYLARLGMEQTLRFSVIAFIGTFWIIVFYIPFILPPKADYYHLLPLIPDRVVPYSWQMFLMLWTAFAGPEYLLALPKKQWTIDGSKDIYGLEMS</sequence>
<dbReference type="Proteomes" id="UP000680304">
    <property type="component" value="Unassembled WGS sequence"/>
</dbReference>
<organism evidence="2 3">
    <name type="scientific">Paenibacillus cisolokensis</name>
    <dbReference type="NCBI Taxonomy" id="1658519"/>
    <lineage>
        <taxon>Bacteria</taxon>
        <taxon>Bacillati</taxon>
        <taxon>Bacillota</taxon>
        <taxon>Bacilli</taxon>
        <taxon>Bacillales</taxon>
        <taxon>Paenibacillaceae</taxon>
        <taxon>Paenibacillus</taxon>
    </lineage>
</organism>
<dbReference type="EMBL" id="BOVJ01000106">
    <property type="protein sequence ID" value="GIQ64764.1"/>
    <property type="molecule type" value="Genomic_DNA"/>
</dbReference>
<keyword evidence="3" id="KW-1185">Reference proteome</keyword>
<evidence type="ECO:0000313" key="3">
    <source>
        <dbReference type="Proteomes" id="UP000680304"/>
    </source>
</evidence>
<dbReference type="Pfam" id="PF03845">
    <property type="entry name" value="Spore_permease"/>
    <property type="match status" value="1"/>
</dbReference>
<protein>
    <submittedName>
        <fullName evidence="2">Uncharacterized protein</fullName>
    </submittedName>
</protein>
<keyword evidence="1" id="KW-0472">Membrane</keyword>
<keyword evidence="1" id="KW-0812">Transmembrane</keyword>